<dbReference type="PANTHER" id="PTHR35276">
    <property type="entry name" value="S-ADENOSYL-L-METHIONINE-DEPENDENT METHYLTRANSFERASES SUPERFAMILY PROTEIN"/>
    <property type="match status" value="1"/>
</dbReference>
<evidence type="ECO:0000313" key="3">
    <source>
        <dbReference type="Proteomes" id="UP000032366"/>
    </source>
</evidence>
<reference evidence="2 4" key="2">
    <citation type="submission" date="2018-06" db="EMBL/GenBank/DDBJ databases">
        <authorList>
            <consortium name="Pathogen Informatics"/>
            <person name="Doyle S."/>
        </authorList>
    </citation>
    <scope>NUCLEOTIDE SEQUENCE [LARGE SCALE GENOMIC DNA]</scope>
    <source>
        <strain evidence="2 4">NCTC13832</strain>
    </source>
</reference>
<dbReference type="RefSeq" id="WP_044361259.1">
    <property type="nucleotide sequence ID" value="NZ_JXWY01000100.1"/>
</dbReference>
<dbReference type="EMBL" id="UHDT01000001">
    <property type="protein sequence ID" value="SUM57786.1"/>
    <property type="molecule type" value="Genomic_DNA"/>
</dbReference>
<gene>
    <name evidence="2" type="ORF">NCTC13832_01476</name>
    <name evidence="1" type="ORF">TP70_09555</name>
</gene>
<evidence type="ECO:0000313" key="4">
    <source>
        <dbReference type="Proteomes" id="UP000254100"/>
    </source>
</evidence>
<dbReference type="Pfam" id="PF06962">
    <property type="entry name" value="rRNA_methylase"/>
    <property type="match status" value="1"/>
</dbReference>
<keyword evidence="2" id="KW-0489">Methyltransferase</keyword>
<dbReference type="Proteomes" id="UP000254100">
    <property type="component" value="Unassembled WGS sequence"/>
</dbReference>
<dbReference type="STRING" id="569857.TP70_09555"/>
<evidence type="ECO:0000313" key="2">
    <source>
        <dbReference type="EMBL" id="SUM57786.1"/>
    </source>
</evidence>
<reference evidence="1 3" key="1">
    <citation type="submission" date="2015-01" db="EMBL/GenBank/DDBJ databases">
        <authorList>
            <person name="Guo J."/>
        </authorList>
    </citation>
    <scope>NUCLEOTIDE SEQUENCE [LARGE SCALE GENOMIC DNA]</scope>
    <source>
        <strain evidence="1 3">DSM 22147</strain>
    </source>
</reference>
<dbReference type="InterPro" id="IPR010719">
    <property type="entry name" value="MnmM_MeTrfase"/>
</dbReference>
<name>A0A0D6XPF2_9STAP</name>
<organism evidence="2 4">
    <name type="scientific">Staphylococcus microti</name>
    <dbReference type="NCBI Taxonomy" id="569857"/>
    <lineage>
        <taxon>Bacteria</taxon>
        <taxon>Bacillati</taxon>
        <taxon>Bacillota</taxon>
        <taxon>Bacilli</taxon>
        <taxon>Bacillales</taxon>
        <taxon>Staphylococcaceae</taxon>
        <taxon>Staphylococcus</taxon>
    </lineage>
</organism>
<dbReference type="GO" id="GO:0032259">
    <property type="term" value="P:methylation"/>
    <property type="evidence" value="ECO:0007669"/>
    <property type="project" value="UniProtKB-KW"/>
</dbReference>
<dbReference type="SUPFAM" id="SSF53335">
    <property type="entry name" value="S-adenosyl-L-methionine-dependent methyltransferases"/>
    <property type="match status" value="1"/>
</dbReference>
<dbReference type="EMBL" id="JXWY01000100">
    <property type="protein sequence ID" value="KIX90121.1"/>
    <property type="molecule type" value="Genomic_DNA"/>
</dbReference>
<sequence length="186" mass="20957">MIVQRILPFAKLLITSHIQADSTVIDATCGNGHDTLFLAEAVPDGHVYACDIQRAAIEATHQKIQNFQHVTLVQTGHENIVNHISAEHLTRLDAAIFNLGYLPKGDKHIVTQPETTISAIETIFKQLRPEGIIVLVVYPGHPEGQIESQHVYRYLQAFDQQQAHILQYSFINQQNHPPYVIAIEKR</sequence>
<dbReference type="Gene3D" id="3.40.50.150">
    <property type="entry name" value="Vaccinia Virus protein VP39"/>
    <property type="match status" value="1"/>
</dbReference>
<dbReference type="AlphaFoldDB" id="A0A0D6XPF2"/>
<dbReference type="Proteomes" id="UP000032366">
    <property type="component" value="Unassembled WGS sequence"/>
</dbReference>
<keyword evidence="2" id="KW-0808">Transferase</keyword>
<keyword evidence="3" id="KW-1185">Reference proteome</keyword>
<dbReference type="OrthoDB" id="9792989at2"/>
<dbReference type="CDD" id="cd02440">
    <property type="entry name" value="AdoMet_MTases"/>
    <property type="match status" value="1"/>
</dbReference>
<proteinExistence type="predicted"/>
<protein>
    <submittedName>
        <fullName evidence="2">rRNA methylase</fullName>
    </submittedName>
    <submittedName>
        <fullName evidence="1">rRNA methyltransferase</fullName>
    </submittedName>
</protein>
<evidence type="ECO:0000313" key="1">
    <source>
        <dbReference type="EMBL" id="KIX90121.1"/>
    </source>
</evidence>
<dbReference type="InterPro" id="IPR029063">
    <property type="entry name" value="SAM-dependent_MTases_sf"/>
</dbReference>
<dbReference type="PANTHER" id="PTHR35276:SF1">
    <property type="entry name" value="TRNA (MNM(5)S(2)U34)-METHYLTRANSFERASE, CHLOROPLASTIC"/>
    <property type="match status" value="1"/>
</dbReference>
<dbReference type="GO" id="GO:0008168">
    <property type="term" value="F:methyltransferase activity"/>
    <property type="evidence" value="ECO:0007669"/>
    <property type="project" value="UniProtKB-KW"/>
</dbReference>
<accession>A0A0D6XPF2</accession>